<dbReference type="PROSITE" id="PS51186">
    <property type="entry name" value="GNAT"/>
    <property type="match status" value="1"/>
</dbReference>
<dbReference type="Gene3D" id="3.40.630.30">
    <property type="match status" value="1"/>
</dbReference>
<dbReference type="InterPro" id="IPR016181">
    <property type="entry name" value="Acyl_CoA_acyltransferase"/>
</dbReference>
<organism evidence="2 3">
    <name type="scientific">Floricoccus tropicus</name>
    <dbReference type="NCBI Taxonomy" id="1859473"/>
    <lineage>
        <taxon>Bacteria</taxon>
        <taxon>Bacillati</taxon>
        <taxon>Bacillota</taxon>
        <taxon>Bacilli</taxon>
        <taxon>Lactobacillales</taxon>
        <taxon>Streptococcaceae</taxon>
        <taxon>Floricoccus</taxon>
    </lineage>
</organism>
<proteinExistence type="predicted"/>
<sequence>MWHSKKLTEISSLDFYKIEKLRIDTFVVEQKRIFHDLDDNDLSAYHVYYKNEEDEVLAYARIFEHDGHVTFGRVVTTSASRGLGLGKELTQELIKVYKSKWPDKELIIEAQSYVKEFYQKNGFQTSGEIFILEGTEHIMMKYMEE</sequence>
<keyword evidence="2" id="KW-0808">Transferase</keyword>
<dbReference type="RefSeq" id="WP_070792004.1">
    <property type="nucleotide sequence ID" value="NZ_MKIR01000012.1"/>
</dbReference>
<dbReference type="EMBL" id="MKIR01000012">
    <property type="protein sequence ID" value="OFI49486.1"/>
    <property type="molecule type" value="Genomic_DNA"/>
</dbReference>
<dbReference type="Proteomes" id="UP000178622">
    <property type="component" value="Unassembled WGS sequence"/>
</dbReference>
<protein>
    <submittedName>
        <fullName evidence="2">GNAT family N-acetyltransferase</fullName>
    </submittedName>
</protein>
<dbReference type="GO" id="GO:0016747">
    <property type="term" value="F:acyltransferase activity, transferring groups other than amino-acyl groups"/>
    <property type="evidence" value="ECO:0007669"/>
    <property type="project" value="InterPro"/>
</dbReference>
<dbReference type="Pfam" id="PF13673">
    <property type="entry name" value="Acetyltransf_10"/>
    <property type="match status" value="1"/>
</dbReference>
<dbReference type="InterPro" id="IPR000182">
    <property type="entry name" value="GNAT_dom"/>
</dbReference>
<dbReference type="AlphaFoldDB" id="A0A1E8GNA8"/>
<accession>A0A1E8GNA8</accession>
<reference evidence="3" key="1">
    <citation type="submission" date="2016-09" db="EMBL/GenBank/DDBJ databases">
        <title>Draft genome sequence of a novel species of the family Streptococcaceae isolated from flowers.</title>
        <authorList>
            <person name="Chuah L.-O."/>
            <person name="Yap K.-P."/>
            <person name="Thong K.L."/>
            <person name="Liong M.T."/>
            <person name="Ahmad R."/>
            <person name="Rusul G."/>
        </authorList>
    </citation>
    <scope>NUCLEOTIDE SEQUENCE [LARGE SCALE GENOMIC DNA]</scope>
    <source>
        <strain evidence="3">DF1</strain>
    </source>
</reference>
<name>A0A1E8GNA8_9LACT</name>
<dbReference type="STRING" id="1859473.BG261_02595"/>
<dbReference type="SUPFAM" id="SSF55729">
    <property type="entry name" value="Acyl-CoA N-acyltransferases (Nat)"/>
    <property type="match status" value="1"/>
</dbReference>
<comment type="caution">
    <text evidence="2">The sequence shown here is derived from an EMBL/GenBank/DDBJ whole genome shotgun (WGS) entry which is preliminary data.</text>
</comment>
<keyword evidence="3" id="KW-1185">Reference proteome</keyword>
<evidence type="ECO:0000259" key="1">
    <source>
        <dbReference type="PROSITE" id="PS51186"/>
    </source>
</evidence>
<feature type="domain" description="N-acetyltransferase" evidence="1">
    <location>
        <begin position="5"/>
        <end position="145"/>
    </location>
</feature>
<evidence type="ECO:0000313" key="3">
    <source>
        <dbReference type="Proteomes" id="UP000178622"/>
    </source>
</evidence>
<evidence type="ECO:0000313" key="2">
    <source>
        <dbReference type="EMBL" id="OFI49486.1"/>
    </source>
</evidence>
<gene>
    <name evidence="2" type="ORF">BG261_02595</name>
</gene>
<dbReference type="OrthoDB" id="9796171at2"/>